<comment type="caution">
    <text evidence="4">The sequence shown here is derived from an EMBL/GenBank/DDBJ whole genome shotgun (WGS) entry which is preliminary data.</text>
</comment>
<accession>A0A844FVP7</accession>
<dbReference type="CDD" id="cd05826">
    <property type="entry name" value="Sortase_B"/>
    <property type="match status" value="1"/>
</dbReference>
<proteinExistence type="predicted"/>
<protein>
    <submittedName>
        <fullName evidence="4">Class B sortase</fullName>
    </submittedName>
</protein>
<dbReference type="GO" id="GO:0016787">
    <property type="term" value="F:hydrolase activity"/>
    <property type="evidence" value="ECO:0007669"/>
    <property type="project" value="UniProtKB-KW"/>
</dbReference>
<dbReference type="SUPFAM" id="SSF63817">
    <property type="entry name" value="Sortase"/>
    <property type="match status" value="1"/>
</dbReference>
<sequence length="225" mass="25074">MSKYESVAYFLINKTINIIITSSIVIMFLLGGYCFYMQERQLDQAGAGYLGYTLDELGAVGWIDIDHTNINHPIMQGKNNGEYLNKNPLGQFSLSGSIFLDASASSDFSDPYSVIYGHHMDKGKMFGALDAYKDFQYLKKHAKGHLKTRKKTLTVHIITCIEADGTDQNIFDGSSHQDTQAILHVIDANKKNGVMPFDRTKKIIALATCNDVTSTKRIIVFASID</sequence>
<reference evidence="4 5" key="1">
    <citation type="submission" date="2019-08" db="EMBL/GenBank/DDBJ databases">
        <title>In-depth cultivation of the pig gut microbiome towards novel bacterial diversity and tailored functional studies.</title>
        <authorList>
            <person name="Wylensek D."/>
            <person name="Hitch T.C.A."/>
            <person name="Clavel T."/>
        </authorList>
    </citation>
    <scope>NUCLEOTIDE SEQUENCE [LARGE SCALE GENOMIC DNA]</scope>
    <source>
        <strain evidence="4 5">CA-Schmier-601-WT-3</strain>
    </source>
</reference>
<dbReference type="RefSeq" id="WP_154517201.1">
    <property type="nucleotide sequence ID" value="NZ_VUNM01000022.1"/>
</dbReference>
<feature type="transmembrane region" description="Helical" evidence="3">
    <location>
        <begin position="16"/>
        <end position="36"/>
    </location>
</feature>
<dbReference type="AlphaFoldDB" id="A0A844FVP7"/>
<gene>
    <name evidence="4" type="ORF">FYJ79_09045</name>
</gene>
<keyword evidence="1" id="KW-0378">Hydrolase</keyword>
<dbReference type="InterPro" id="IPR005754">
    <property type="entry name" value="Sortase"/>
</dbReference>
<evidence type="ECO:0000256" key="3">
    <source>
        <dbReference type="SAM" id="Phobius"/>
    </source>
</evidence>
<evidence type="ECO:0000256" key="1">
    <source>
        <dbReference type="ARBA" id="ARBA00022801"/>
    </source>
</evidence>
<dbReference type="InterPro" id="IPR009835">
    <property type="entry name" value="SrtB"/>
</dbReference>
<evidence type="ECO:0000313" key="4">
    <source>
        <dbReference type="EMBL" id="MST89713.1"/>
    </source>
</evidence>
<feature type="active site" description="Proton donor/acceptor" evidence="2">
    <location>
        <position position="118"/>
    </location>
</feature>
<dbReference type="EMBL" id="VUNM01000022">
    <property type="protein sequence ID" value="MST89713.1"/>
    <property type="molecule type" value="Genomic_DNA"/>
</dbReference>
<organism evidence="4 5">
    <name type="scientific">Sharpea porci</name>
    <dbReference type="NCBI Taxonomy" id="2652286"/>
    <lineage>
        <taxon>Bacteria</taxon>
        <taxon>Bacillati</taxon>
        <taxon>Bacillota</taxon>
        <taxon>Erysipelotrichia</taxon>
        <taxon>Erysipelotrichales</taxon>
        <taxon>Coprobacillaceae</taxon>
        <taxon>Sharpea</taxon>
    </lineage>
</organism>
<name>A0A844FVP7_9FIRM</name>
<dbReference type="Gene3D" id="2.40.260.10">
    <property type="entry name" value="Sortase"/>
    <property type="match status" value="1"/>
</dbReference>
<keyword evidence="3" id="KW-0472">Membrane</keyword>
<keyword evidence="3" id="KW-1133">Transmembrane helix</keyword>
<evidence type="ECO:0000313" key="5">
    <source>
        <dbReference type="Proteomes" id="UP000442619"/>
    </source>
</evidence>
<feature type="active site" description="Acyl-thioester intermediate" evidence="2">
    <location>
        <position position="209"/>
    </location>
</feature>
<dbReference type="Proteomes" id="UP000442619">
    <property type="component" value="Unassembled WGS sequence"/>
</dbReference>
<dbReference type="Pfam" id="PF04203">
    <property type="entry name" value="Sortase"/>
    <property type="match status" value="1"/>
</dbReference>
<keyword evidence="3" id="KW-0812">Transmembrane</keyword>
<evidence type="ECO:0000256" key="2">
    <source>
        <dbReference type="PIRSR" id="PIRSR605754-1"/>
    </source>
</evidence>
<keyword evidence="5" id="KW-1185">Reference proteome</keyword>
<dbReference type="InterPro" id="IPR023365">
    <property type="entry name" value="Sortase_dom-sf"/>
</dbReference>